<dbReference type="Proteomes" id="UP000515163">
    <property type="component" value="Unplaced"/>
</dbReference>
<protein>
    <submittedName>
        <fullName evidence="2">Uncharacterized protein LOC116287658</fullName>
    </submittedName>
</protein>
<evidence type="ECO:0000313" key="1">
    <source>
        <dbReference type="Proteomes" id="UP000515163"/>
    </source>
</evidence>
<dbReference type="OrthoDB" id="10066052at2759"/>
<dbReference type="InParanoid" id="A0A6P8HCF4"/>
<gene>
    <name evidence="2" type="primary">LOC116287658</name>
</gene>
<evidence type="ECO:0000313" key="2">
    <source>
        <dbReference type="RefSeq" id="XP_031550205.1"/>
    </source>
</evidence>
<dbReference type="RefSeq" id="XP_031550205.1">
    <property type="nucleotide sequence ID" value="XM_031694345.1"/>
</dbReference>
<reference evidence="2" key="1">
    <citation type="submission" date="2025-08" db="UniProtKB">
        <authorList>
            <consortium name="RefSeq"/>
        </authorList>
    </citation>
    <scope>IDENTIFICATION</scope>
    <source>
        <tissue evidence="2">Tentacle</tissue>
    </source>
</reference>
<dbReference type="AlphaFoldDB" id="A0A6P8HCF4"/>
<dbReference type="KEGG" id="aten:116287658"/>
<accession>A0A6P8HCF4</accession>
<organism evidence="1 2">
    <name type="scientific">Actinia tenebrosa</name>
    <name type="common">Australian red waratah sea anemone</name>
    <dbReference type="NCBI Taxonomy" id="6105"/>
    <lineage>
        <taxon>Eukaryota</taxon>
        <taxon>Metazoa</taxon>
        <taxon>Cnidaria</taxon>
        <taxon>Anthozoa</taxon>
        <taxon>Hexacorallia</taxon>
        <taxon>Actiniaria</taxon>
        <taxon>Actiniidae</taxon>
        <taxon>Actinia</taxon>
    </lineage>
</organism>
<name>A0A6P8HCF4_ACTTE</name>
<sequence length="120" mass="13404">MGTTLPVNNGGPFVKEVRLFGLFSNLCYVSKLSERTAVEQLTNHIKDNDLHMGLQSAYKQHYSVESALLKVRSDILLNMEAQKVTLLVLLDLSAAFDTVKHDILLQRRKTKFGVSGKALD</sequence>
<keyword evidence="1" id="KW-1185">Reference proteome</keyword>
<proteinExistence type="predicted"/>
<dbReference type="GeneID" id="116287658"/>